<dbReference type="Pfam" id="PF00293">
    <property type="entry name" value="NUDIX"/>
    <property type="match status" value="1"/>
</dbReference>
<evidence type="ECO:0000256" key="1">
    <source>
        <dbReference type="ARBA" id="ARBA00001946"/>
    </source>
</evidence>
<dbReference type="InterPro" id="IPR020476">
    <property type="entry name" value="Nudix_hydrolase"/>
</dbReference>
<evidence type="ECO:0000256" key="4">
    <source>
        <dbReference type="RuleBase" id="RU003476"/>
    </source>
</evidence>
<organism evidence="6">
    <name type="scientific">uncultured Thermomicrobiales bacterium</name>
    <dbReference type="NCBI Taxonomy" id="1645740"/>
    <lineage>
        <taxon>Bacteria</taxon>
        <taxon>Pseudomonadati</taxon>
        <taxon>Thermomicrobiota</taxon>
        <taxon>Thermomicrobia</taxon>
        <taxon>Thermomicrobiales</taxon>
        <taxon>environmental samples</taxon>
    </lineage>
</organism>
<dbReference type="EMBL" id="CADCWM010000721">
    <property type="protein sequence ID" value="CAA9577785.1"/>
    <property type="molecule type" value="Genomic_DNA"/>
</dbReference>
<feature type="domain" description="Nudix hydrolase" evidence="5">
    <location>
        <begin position="36"/>
        <end position="164"/>
    </location>
</feature>
<gene>
    <name evidence="6" type="ORF">AVDCRST_MAG88-2989</name>
</gene>
<dbReference type="AlphaFoldDB" id="A0A6J4VFD2"/>
<dbReference type="PANTHER" id="PTHR43222:SF2">
    <property type="entry name" value="NUDIX HYDROLASE 23, CHLOROPLASTIC"/>
    <property type="match status" value="1"/>
</dbReference>
<dbReference type="InterPro" id="IPR015797">
    <property type="entry name" value="NUDIX_hydrolase-like_dom_sf"/>
</dbReference>
<dbReference type="PROSITE" id="PS51462">
    <property type="entry name" value="NUDIX"/>
    <property type="match status" value="1"/>
</dbReference>
<name>A0A6J4VFD2_9BACT</name>
<accession>A0A6J4VFD2</accession>
<evidence type="ECO:0000259" key="5">
    <source>
        <dbReference type="PROSITE" id="PS51462"/>
    </source>
</evidence>
<reference evidence="6" key="1">
    <citation type="submission" date="2020-02" db="EMBL/GenBank/DDBJ databases">
        <authorList>
            <person name="Meier V. D."/>
        </authorList>
    </citation>
    <scope>NUCLEOTIDE SEQUENCE</scope>
    <source>
        <strain evidence="6">AVDCRST_MAG88</strain>
    </source>
</reference>
<dbReference type="PROSITE" id="PS00893">
    <property type="entry name" value="NUDIX_BOX"/>
    <property type="match status" value="1"/>
</dbReference>
<evidence type="ECO:0000313" key="6">
    <source>
        <dbReference type="EMBL" id="CAA9577785.1"/>
    </source>
</evidence>
<dbReference type="InterPro" id="IPR020084">
    <property type="entry name" value="NUDIX_hydrolase_CS"/>
</dbReference>
<proteinExistence type="inferred from homology"/>
<dbReference type="SUPFAM" id="SSF55811">
    <property type="entry name" value="Nudix"/>
    <property type="match status" value="1"/>
</dbReference>
<dbReference type="GO" id="GO:0016787">
    <property type="term" value="F:hydrolase activity"/>
    <property type="evidence" value="ECO:0007669"/>
    <property type="project" value="UniProtKB-KW"/>
</dbReference>
<dbReference type="InterPro" id="IPR000086">
    <property type="entry name" value="NUDIX_hydrolase_dom"/>
</dbReference>
<keyword evidence="2 4" id="KW-0378">Hydrolase</keyword>
<comment type="cofactor">
    <cofactor evidence="1">
        <name>Mg(2+)</name>
        <dbReference type="ChEBI" id="CHEBI:18420"/>
    </cofactor>
</comment>
<protein>
    <recommendedName>
        <fullName evidence="5">Nudix hydrolase domain-containing protein</fullName>
    </recommendedName>
</protein>
<dbReference type="Gene3D" id="3.90.79.10">
    <property type="entry name" value="Nucleoside Triphosphate Pyrophosphohydrolase"/>
    <property type="match status" value="1"/>
</dbReference>
<dbReference type="PANTHER" id="PTHR43222">
    <property type="entry name" value="NUDIX HYDROLASE 23"/>
    <property type="match status" value="1"/>
</dbReference>
<dbReference type="PRINTS" id="PR00502">
    <property type="entry name" value="NUDIXFAMILY"/>
</dbReference>
<evidence type="ECO:0000256" key="3">
    <source>
        <dbReference type="ARBA" id="ARBA00022842"/>
    </source>
</evidence>
<comment type="similarity">
    <text evidence="4">Belongs to the Nudix hydrolase family.</text>
</comment>
<evidence type="ECO:0000256" key="2">
    <source>
        <dbReference type="ARBA" id="ARBA00022801"/>
    </source>
</evidence>
<sequence length="174" mass="19343">MDFRFCPRCATPLVASNVAGRERPHCPTCGYIHFRNPLPVAGCLVVDGDGVTLIRRGIEPRRGHWALPAGYVEDDETVEEAARRETREECGLEVEIVELLGAYSFRDQTARRGLLGLYYLARPVGGALAPGADELDARRFPPSERPTELAFPSHERVVAAWRRTNAERGARNSE</sequence>
<keyword evidence="3" id="KW-0460">Magnesium</keyword>